<feature type="region of interest" description="Disordered" evidence="1">
    <location>
        <begin position="119"/>
        <end position="163"/>
    </location>
</feature>
<dbReference type="Pfam" id="PF04404">
    <property type="entry name" value="ERF"/>
    <property type="match status" value="1"/>
</dbReference>
<dbReference type="EMBL" id="RQPI01000009">
    <property type="protein sequence ID" value="RQW10389.1"/>
    <property type="molecule type" value="Genomic_DNA"/>
</dbReference>
<protein>
    <submittedName>
        <fullName evidence="2">Recombinase</fullName>
    </submittedName>
</protein>
<accession>A0A3N9P3R9</accession>
<name>A0A3N9P3R9_9BACL</name>
<evidence type="ECO:0000313" key="2">
    <source>
        <dbReference type="EMBL" id="RQW10389.1"/>
    </source>
</evidence>
<evidence type="ECO:0000256" key="1">
    <source>
        <dbReference type="SAM" id="MobiDB-lite"/>
    </source>
</evidence>
<feature type="compositionally biased region" description="Low complexity" evidence="1">
    <location>
        <begin position="142"/>
        <end position="162"/>
    </location>
</feature>
<proteinExistence type="predicted"/>
<keyword evidence="3" id="KW-1185">Reference proteome</keyword>
<evidence type="ECO:0000313" key="3">
    <source>
        <dbReference type="Proteomes" id="UP000282529"/>
    </source>
</evidence>
<organism evidence="2 3">
    <name type="scientific">Paenibacillus rhizophilus</name>
    <dbReference type="NCBI Taxonomy" id="1850366"/>
    <lineage>
        <taxon>Bacteria</taxon>
        <taxon>Bacillati</taxon>
        <taxon>Bacillota</taxon>
        <taxon>Bacilli</taxon>
        <taxon>Bacillales</taxon>
        <taxon>Paenibacillaceae</taxon>
        <taxon>Paenibacillus</taxon>
    </lineage>
</organism>
<gene>
    <name evidence="2" type="ORF">EH198_16360</name>
</gene>
<comment type="caution">
    <text evidence="2">The sequence shown here is derived from an EMBL/GenBank/DDBJ whole genome shotgun (WGS) entry which is preliminary data.</text>
</comment>
<reference evidence="2 3" key="1">
    <citation type="submission" date="2018-11" db="EMBL/GenBank/DDBJ databases">
        <title>Genome sequence of strain 7197.</title>
        <authorList>
            <person name="Gao J."/>
            <person name="Sun J."/>
        </authorList>
    </citation>
    <scope>NUCLEOTIDE SEQUENCE [LARGE SCALE GENOMIC DNA]</scope>
    <source>
        <strain evidence="2 3">7197</strain>
    </source>
</reference>
<dbReference type="RefSeq" id="WP_124696573.1">
    <property type="nucleotide sequence ID" value="NZ_JBHUFE010000036.1"/>
</dbReference>
<dbReference type="Proteomes" id="UP000282529">
    <property type="component" value="Unassembled WGS sequence"/>
</dbReference>
<sequence>MCNKSDSIVNLAKALVAFNLEVKIIEKDAKNPHFKNDYATLDNIVDEVRPLLAKHGLVIMQFPGGDGEKYTLRTMLVHESGEWIESEPLTMRPVKNDPQGIGSCTTYARRYSLTAMLSLNTGEDDDGEGASRGNGPVPAPAAPYVAPKPSTNTNTPSSTSTPAAGLISTAQVSYCHKLKHDKGIDEDDFRRMVMEIGGRESIKELTKKEASEFINLLNNYQKGA</sequence>
<dbReference type="OrthoDB" id="149299at2"/>
<dbReference type="InterPro" id="IPR007499">
    <property type="entry name" value="ERF_bacteria_virus"/>
</dbReference>
<dbReference type="AlphaFoldDB" id="A0A3N9P3R9"/>